<feature type="transmembrane region" description="Helical" evidence="5">
    <location>
        <begin position="12"/>
        <end position="42"/>
    </location>
</feature>
<dbReference type="RefSeq" id="WP_189581519.1">
    <property type="nucleotide sequence ID" value="NZ_BMYV01000001.1"/>
</dbReference>
<organism evidence="6 7">
    <name type="scientific">Litorimonas cladophorae</name>
    <dbReference type="NCBI Taxonomy" id="1220491"/>
    <lineage>
        <taxon>Bacteria</taxon>
        <taxon>Pseudomonadati</taxon>
        <taxon>Pseudomonadota</taxon>
        <taxon>Alphaproteobacteria</taxon>
        <taxon>Maricaulales</taxon>
        <taxon>Robiginitomaculaceae</taxon>
    </lineage>
</organism>
<gene>
    <name evidence="6" type="ORF">GCM10011309_07740</name>
</gene>
<dbReference type="PANTHER" id="PTHR43483:SF3">
    <property type="entry name" value="MEMBRANE TRANSPORTER PROTEIN HI_0806-RELATED"/>
    <property type="match status" value="1"/>
</dbReference>
<comment type="caution">
    <text evidence="6">The sequence shown here is derived from an EMBL/GenBank/DDBJ whole genome shotgun (WGS) entry which is preliminary data.</text>
</comment>
<evidence type="ECO:0000256" key="4">
    <source>
        <dbReference type="ARBA" id="ARBA00023136"/>
    </source>
</evidence>
<feature type="transmembrane region" description="Helical" evidence="5">
    <location>
        <begin position="197"/>
        <end position="220"/>
    </location>
</feature>
<keyword evidence="3 5" id="KW-1133">Transmembrane helix</keyword>
<evidence type="ECO:0000256" key="1">
    <source>
        <dbReference type="ARBA" id="ARBA00004141"/>
    </source>
</evidence>
<accession>A0A918NE34</accession>
<keyword evidence="5" id="KW-1003">Cell membrane</keyword>
<feature type="transmembrane region" description="Helical" evidence="5">
    <location>
        <begin position="122"/>
        <end position="140"/>
    </location>
</feature>
<evidence type="ECO:0000256" key="2">
    <source>
        <dbReference type="ARBA" id="ARBA00022692"/>
    </source>
</evidence>
<keyword evidence="2 5" id="KW-0812">Transmembrane</keyword>
<feature type="transmembrane region" description="Helical" evidence="5">
    <location>
        <begin position="260"/>
        <end position="277"/>
    </location>
</feature>
<feature type="transmembrane region" description="Helical" evidence="5">
    <location>
        <begin position="226"/>
        <end position="248"/>
    </location>
</feature>
<keyword evidence="7" id="KW-1185">Reference proteome</keyword>
<name>A0A918NE34_9PROT</name>
<dbReference type="Pfam" id="PF01925">
    <property type="entry name" value="TauE"/>
    <property type="match status" value="1"/>
</dbReference>
<feature type="transmembrane region" description="Helical" evidence="5">
    <location>
        <begin position="96"/>
        <end position="115"/>
    </location>
</feature>
<feature type="transmembrane region" description="Helical" evidence="5">
    <location>
        <begin position="54"/>
        <end position="72"/>
    </location>
</feature>
<proteinExistence type="inferred from homology"/>
<dbReference type="InterPro" id="IPR002781">
    <property type="entry name" value="TM_pro_TauE-like"/>
</dbReference>
<dbReference type="PANTHER" id="PTHR43483">
    <property type="entry name" value="MEMBRANE TRANSPORTER PROTEIN HI_0806-RELATED"/>
    <property type="match status" value="1"/>
</dbReference>
<comment type="similarity">
    <text evidence="5">Belongs to the 4-toluene sulfonate uptake permease (TSUP) (TC 2.A.102) family.</text>
</comment>
<dbReference type="GO" id="GO:0005886">
    <property type="term" value="C:plasma membrane"/>
    <property type="evidence" value="ECO:0007669"/>
    <property type="project" value="UniProtKB-SubCell"/>
</dbReference>
<keyword evidence="4 5" id="KW-0472">Membrane</keyword>
<dbReference type="AlphaFoldDB" id="A0A918NE34"/>
<dbReference type="Proteomes" id="UP000600865">
    <property type="component" value="Unassembled WGS sequence"/>
</dbReference>
<evidence type="ECO:0000313" key="7">
    <source>
        <dbReference type="Proteomes" id="UP000600865"/>
    </source>
</evidence>
<comment type="subcellular location">
    <subcellularLocation>
        <location evidence="5">Cell membrane</location>
        <topology evidence="5">Multi-pass membrane protein</topology>
    </subcellularLocation>
    <subcellularLocation>
        <location evidence="1">Membrane</location>
        <topology evidence="1">Multi-pass membrane protein</topology>
    </subcellularLocation>
</comment>
<dbReference type="EMBL" id="BMYV01000001">
    <property type="protein sequence ID" value="GGX60350.1"/>
    <property type="molecule type" value="Genomic_DNA"/>
</dbReference>
<reference evidence="6 7" key="1">
    <citation type="journal article" date="2014" name="Int. J. Syst. Evol. Microbiol.">
        <title>Complete genome sequence of Corynebacterium casei LMG S-19264T (=DSM 44701T), isolated from a smear-ripened cheese.</title>
        <authorList>
            <consortium name="US DOE Joint Genome Institute (JGI-PGF)"/>
            <person name="Walter F."/>
            <person name="Albersmeier A."/>
            <person name="Kalinowski J."/>
            <person name="Ruckert C."/>
        </authorList>
    </citation>
    <scope>NUCLEOTIDE SEQUENCE [LARGE SCALE GENOMIC DNA]</scope>
    <source>
        <strain evidence="6 7">KCTC 23968</strain>
    </source>
</reference>
<sequence>MIDQLIQHWPLIVALIFVGGVAGLTSGLFGIGGGAVMVPALFFAFSELGVPQDIVMHCAIATSAAVIILNASRSTRAHHQRDAVDMTLIWPRENWWQSYGLWIGVGAFAAAIWIAPRLSSAALTQIFAAIALVVALQFIFGRPSFVLRHDVPRGPAPMIAGGGVGILSSLMGIGGGSLSVPLLSLCGVPIHRAIGTAAAFGLFIAVPATLGFIISGLGVAGRPFGSLGYVNGLGFALITAAAWPMVPLGARLAHRMDATLLRRVFGICLALVAINMARKTGLF</sequence>
<evidence type="ECO:0000313" key="6">
    <source>
        <dbReference type="EMBL" id="GGX60350.1"/>
    </source>
</evidence>
<evidence type="ECO:0000256" key="3">
    <source>
        <dbReference type="ARBA" id="ARBA00022989"/>
    </source>
</evidence>
<protein>
    <recommendedName>
        <fullName evidence="5">Probable membrane transporter protein</fullName>
    </recommendedName>
</protein>
<feature type="transmembrane region" description="Helical" evidence="5">
    <location>
        <begin position="160"/>
        <end position="185"/>
    </location>
</feature>
<evidence type="ECO:0000256" key="5">
    <source>
        <dbReference type="RuleBase" id="RU363041"/>
    </source>
</evidence>